<feature type="domain" description="Methyltransferase type 11" evidence="4">
    <location>
        <begin position="45"/>
        <end position="137"/>
    </location>
</feature>
<dbReference type="PANTHER" id="PTHR44942:SF4">
    <property type="entry name" value="METHYLTRANSFERASE TYPE 11 DOMAIN-CONTAINING PROTEIN"/>
    <property type="match status" value="1"/>
</dbReference>
<dbReference type="EMBL" id="LSSL01000872">
    <property type="protein sequence ID" value="OLY83513.1"/>
    <property type="molecule type" value="Genomic_DNA"/>
</dbReference>
<dbReference type="CDD" id="cd02440">
    <property type="entry name" value="AdoMet_MTases"/>
    <property type="match status" value="1"/>
</dbReference>
<organism evidence="5 6">
    <name type="scientific">Smittium mucronatum</name>
    <dbReference type="NCBI Taxonomy" id="133383"/>
    <lineage>
        <taxon>Eukaryota</taxon>
        <taxon>Fungi</taxon>
        <taxon>Fungi incertae sedis</taxon>
        <taxon>Zoopagomycota</taxon>
        <taxon>Kickxellomycotina</taxon>
        <taxon>Harpellomycetes</taxon>
        <taxon>Harpellales</taxon>
        <taxon>Legeriomycetaceae</taxon>
        <taxon>Smittium</taxon>
    </lineage>
</organism>
<reference evidence="5 6" key="1">
    <citation type="journal article" date="2016" name="Mol. Biol. Evol.">
        <title>Genome-Wide Survey of Gut Fungi (Harpellales) Reveals the First Horizontally Transferred Ubiquitin Gene from a Mosquito Host.</title>
        <authorList>
            <person name="Wang Y."/>
            <person name="White M.M."/>
            <person name="Kvist S."/>
            <person name="Moncalvo J.M."/>
        </authorList>
    </citation>
    <scope>NUCLEOTIDE SEQUENCE [LARGE SCALE GENOMIC DNA]</scope>
    <source>
        <strain evidence="5 6">ALG-7-W6</strain>
    </source>
</reference>
<evidence type="ECO:0000313" key="5">
    <source>
        <dbReference type="EMBL" id="OLY83513.1"/>
    </source>
</evidence>
<dbReference type="AlphaFoldDB" id="A0A1R0H353"/>
<dbReference type="GO" id="GO:0032259">
    <property type="term" value="P:methylation"/>
    <property type="evidence" value="ECO:0007669"/>
    <property type="project" value="UniProtKB-KW"/>
</dbReference>
<comment type="similarity">
    <text evidence="1">Belongs to the methyltransferase superfamily.</text>
</comment>
<comment type="caution">
    <text evidence="5">The sequence shown here is derived from an EMBL/GenBank/DDBJ whole genome shotgun (WGS) entry which is preliminary data.</text>
</comment>
<dbReference type="GO" id="GO:0008757">
    <property type="term" value="F:S-adenosylmethionine-dependent methyltransferase activity"/>
    <property type="evidence" value="ECO:0007669"/>
    <property type="project" value="InterPro"/>
</dbReference>
<dbReference type="STRING" id="133383.A0A1R0H353"/>
<keyword evidence="3 5" id="KW-0808">Transferase</keyword>
<name>A0A1R0H353_9FUNG</name>
<dbReference type="Pfam" id="PF08241">
    <property type="entry name" value="Methyltransf_11"/>
    <property type="match status" value="1"/>
</dbReference>
<accession>A0A1R0H353</accession>
<dbReference type="SUPFAM" id="SSF53335">
    <property type="entry name" value="S-adenosyl-L-methionine-dependent methyltransferases"/>
    <property type="match status" value="1"/>
</dbReference>
<evidence type="ECO:0000256" key="3">
    <source>
        <dbReference type="ARBA" id="ARBA00022679"/>
    </source>
</evidence>
<evidence type="ECO:0000256" key="2">
    <source>
        <dbReference type="ARBA" id="ARBA00022603"/>
    </source>
</evidence>
<keyword evidence="6" id="KW-1185">Reference proteome</keyword>
<sequence length="286" mass="32384">MSTYNDKSYNYSGYASDRPTYNSELPSFLLKFHDSIPTNKREKVLDVATGTGIFARLISGYFESTVATDISEKMLNVADQPPTGKIDYLVCGAEDMSMFSDNSFDMITVATGAHWFKPIEFLKESKRVLKPNGTLAIFGYPGFGHFPKNPKCDTVLRELGMDKLGDYWDKGRNSLERFYSNYNILTREFGFNDVYHGVYPQEALNYSGCDSVAMPGPSVINTQMTWSSLLKFLKTFSSLNNYHLEFPDEKNAALVAVEKMMLLSGDTDFDTRIEFLWEQGIILCRA</sequence>
<proteinExistence type="inferred from homology"/>
<evidence type="ECO:0000256" key="1">
    <source>
        <dbReference type="ARBA" id="ARBA00008361"/>
    </source>
</evidence>
<gene>
    <name evidence="5" type="ORF">AYI68_g2349</name>
</gene>
<dbReference type="InterPro" id="IPR051052">
    <property type="entry name" value="Diverse_substrate_MTase"/>
</dbReference>
<dbReference type="Gene3D" id="3.40.50.150">
    <property type="entry name" value="Vaccinia Virus protein VP39"/>
    <property type="match status" value="1"/>
</dbReference>
<dbReference type="InterPro" id="IPR013216">
    <property type="entry name" value="Methyltransf_11"/>
</dbReference>
<protein>
    <submittedName>
        <fullName evidence="5">Putative methyltransferase</fullName>
    </submittedName>
</protein>
<keyword evidence="2 5" id="KW-0489">Methyltransferase</keyword>
<dbReference type="Proteomes" id="UP000187455">
    <property type="component" value="Unassembled WGS sequence"/>
</dbReference>
<dbReference type="InterPro" id="IPR029063">
    <property type="entry name" value="SAM-dependent_MTases_sf"/>
</dbReference>
<dbReference type="OrthoDB" id="10027013at2759"/>
<evidence type="ECO:0000259" key="4">
    <source>
        <dbReference type="Pfam" id="PF08241"/>
    </source>
</evidence>
<dbReference type="PANTHER" id="PTHR44942">
    <property type="entry name" value="METHYLTRANSF_11 DOMAIN-CONTAINING PROTEIN"/>
    <property type="match status" value="1"/>
</dbReference>
<evidence type="ECO:0000313" key="6">
    <source>
        <dbReference type="Proteomes" id="UP000187455"/>
    </source>
</evidence>